<dbReference type="InterPro" id="IPR054713">
    <property type="entry name" value="GMIP/FCHO2-like_FCH"/>
</dbReference>
<dbReference type="Pfam" id="PF22699">
    <property type="entry name" value="GMIP-like_FCH"/>
    <property type="match status" value="1"/>
</dbReference>
<dbReference type="SMART" id="SM00055">
    <property type="entry name" value="FCH"/>
    <property type="match status" value="1"/>
</dbReference>
<protein>
    <submittedName>
        <fullName evidence="12">Uncharacterized protein</fullName>
    </submittedName>
</protein>
<dbReference type="GO" id="GO:0007165">
    <property type="term" value="P:signal transduction"/>
    <property type="evidence" value="ECO:0007669"/>
    <property type="project" value="InterPro"/>
</dbReference>
<dbReference type="PROSITE" id="PS50081">
    <property type="entry name" value="ZF_DAG_PE_2"/>
    <property type="match status" value="1"/>
</dbReference>
<evidence type="ECO:0000256" key="6">
    <source>
        <dbReference type="PROSITE-ProRule" id="PRU01077"/>
    </source>
</evidence>
<dbReference type="PANTHER" id="PTHR15228:SF25">
    <property type="entry name" value="F-BAR DOMAIN-CONTAINING PROTEIN"/>
    <property type="match status" value="1"/>
</dbReference>
<accession>A0A6V7WBL1</accession>
<dbReference type="SMART" id="SM00324">
    <property type="entry name" value="RhoGAP"/>
    <property type="match status" value="1"/>
</dbReference>
<dbReference type="InterPro" id="IPR001060">
    <property type="entry name" value="FCH_dom"/>
</dbReference>
<dbReference type="SMART" id="SM00109">
    <property type="entry name" value="C1"/>
    <property type="match status" value="1"/>
</dbReference>
<dbReference type="InterPro" id="IPR046349">
    <property type="entry name" value="C1-like_sf"/>
</dbReference>
<dbReference type="Pfam" id="PF00620">
    <property type="entry name" value="RhoGAP"/>
    <property type="match status" value="1"/>
</dbReference>
<keyword evidence="2" id="KW-0479">Metal-binding</keyword>
<dbReference type="EMBL" id="CAJEWN010000482">
    <property type="protein sequence ID" value="CAD2183861.1"/>
    <property type="molecule type" value="Genomic_DNA"/>
</dbReference>
<feature type="compositionally biased region" description="Acidic residues" evidence="8">
    <location>
        <begin position="1206"/>
        <end position="1224"/>
    </location>
</feature>
<dbReference type="InterPro" id="IPR051025">
    <property type="entry name" value="RhoGAP"/>
</dbReference>
<feature type="compositionally biased region" description="Polar residues" evidence="8">
    <location>
        <begin position="708"/>
        <end position="728"/>
    </location>
</feature>
<evidence type="ECO:0000256" key="1">
    <source>
        <dbReference type="ARBA" id="ARBA00022468"/>
    </source>
</evidence>
<keyword evidence="4" id="KW-0862">Zinc</keyword>
<dbReference type="PROSITE" id="PS51741">
    <property type="entry name" value="F_BAR"/>
    <property type="match status" value="1"/>
</dbReference>
<dbReference type="InterPro" id="IPR002219">
    <property type="entry name" value="PKC_DAG/PE"/>
</dbReference>
<dbReference type="SUPFAM" id="SSF57889">
    <property type="entry name" value="Cysteine-rich domain"/>
    <property type="match status" value="1"/>
</dbReference>
<evidence type="ECO:0000259" key="9">
    <source>
        <dbReference type="PROSITE" id="PS50081"/>
    </source>
</evidence>
<feature type="region of interest" description="Disordered" evidence="8">
    <location>
        <begin position="1"/>
        <end position="31"/>
    </location>
</feature>
<dbReference type="GO" id="GO:0051056">
    <property type="term" value="P:regulation of small GTPase mediated signal transduction"/>
    <property type="evidence" value="ECO:0007669"/>
    <property type="project" value="UniProtKB-ARBA"/>
</dbReference>
<feature type="region of interest" description="Disordered" evidence="8">
    <location>
        <begin position="1197"/>
        <end position="1224"/>
    </location>
</feature>
<dbReference type="InterPro" id="IPR000198">
    <property type="entry name" value="RhoGAP_dom"/>
</dbReference>
<evidence type="ECO:0000256" key="5">
    <source>
        <dbReference type="ARBA" id="ARBA00023054"/>
    </source>
</evidence>
<feature type="domain" description="F-BAR" evidence="11">
    <location>
        <begin position="357"/>
        <end position="666"/>
    </location>
</feature>
<evidence type="ECO:0000313" key="12">
    <source>
        <dbReference type="EMBL" id="CAD2183861.1"/>
    </source>
</evidence>
<feature type="coiled-coil region" evidence="7">
    <location>
        <begin position="471"/>
        <end position="512"/>
    </location>
</feature>
<feature type="compositionally biased region" description="Acidic residues" evidence="8">
    <location>
        <begin position="223"/>
        <end position="237"/>
    </location>
</feature>
<comment type="caution">
    <text evidence="12">The sequence shown here is derived from an EMBL/GenBank/DDBJ whole genome shotgun (WGS) entry which is preliminary data.</text>
</comment>
<dbReference type="GO" id="GO:0005096">
    <property type="term" value="F:GTPase activator activity"/>
    <property type="evidence" value="ECO:0007669"/>
    <property type="project" value="UniProtKB-KW"/>
</dbReference>
<feature type="region of interest" description="Disordered" evidence="8">
    <location>
        <begin position="324"/>
        <end position="344"/>
    </location>
</feature>
<dbReference type="InterPro" id="IPR027267">
    <property type="entry name" value="AH/BAR_dom_sf"/>
</dbReference>
<feature type="region of interest" description="Disordered" evidence="8">
    <location>
        <begin position="708"/>
        <end position="729"/>
    </location>
</feature>
<dbReference type="OrthoDB" id="79452at2759"/>
<dbReference type="InterPro" id="IPR008936">
    <property type="entry name" value="Rho_GTPase_activation_prot"/>
</dbReference>
<dbReference type="Gene3D" id="1.20.1270.60">
    <property type="entry name" value="Arfaptin homology (AH) domain/BAR domain"/>
    <property type="match status" value="1"/>
</dbReference>
<evidence type="ECO:0000256" key="8">
    <source>
        <dbReference type="SAM" id="MobiDB-lite"/>
    </source>
</evidence>
<feature type="region of interest" description="Disordered" evidence="8">
    <location>
        <begin position="217"/>
        <end position="262"/>
    </location>
</feature>
<feature type="region of interest" description="Disordered" evidence="8">
    <location>
        <begin position="76"/>
        <end position="95"/>
    </location>
</feature>
<dbReference type="InterPro" id="IPR031160">
    <property type="entry name" value="F_BAR_dom"/>
</dbReference>
<evidence type="ECO:0000259" key="10">
    <source>
        <dbReference type="PROSITE" id="PS50238"/>
    </source>
</evidence>
<reference evidence="12 13" key="1">
    <citation type="submission" date="2020-08" db="EMBL/GenBank/DDBJ databases">
        <authorList>
            <person name="Koutsovoulos G."/>
            <person name="Danchin GJ E."/>
        </authorList>
    </citation>
    <scope>NUCLEOTIDE SEQUENCE [LARGE SCALE GENOMIC DNA]</scope>
</reference>
<evidence type="ECO:0000256" key="4">
    <source>
        <dbReference type="ARBA" id="ARBA00022833"/>
    </source>
</evidence>
<keyword evidence="1" id="KW-0343">GTPase activation</keyword>
<dbReference type="Proteomes" id="UP000580250">
    <property type="component" value="Unassembled WGS sequence"/>
</dbReference>
<sequence>MQRNSTNNYSPSRFSSSSSEDTDSNYDRSSGIEDSEQLLLNSLLLSDIERFTAHVGRLRSALNCCQKIVNDSEKSEVQTTKNNLNENNNKTAIPTTTTTSNYLQIHSALALVSQSIKDLLSRHSRLFKTCNVLLPTGQLVNSIKSTNFITSSSSVSNSTDTKTTKSICTLTALQALDKLEIAVANSIREALNDRCHLQNLLKNDKESDDKQILLKNTNICSETDQDNEEDEEQDEEGGGSVRSAKANSSSGVSSSPVGPPVNRTAAKIVRRHSAFQLSSQRIILPPHPPNNKNIKKINVGLVHSLQPLSGVQSNEQRQMLAIQQQNRQYSQQNGKQQQFSNNSSSHSVEIVSSSSCSSIGHQCKPMWQLLEQRTDGLEIAFERCKNWSKYASQLLSFARARLSLEQEYSQRLLKMSDQQLGPLTNQQIENQFSSLDQKMPLSLLFGQLMENTKQFASRADSTVQQLQQRFIESLESRQKEHNIRRRKLKVEYAKQRKQMETCVEELRRARQTHTNKGEQYLRAREVTIRQERECHQILPINTQKQQNLLIRNSEGNISLGQQQIFQKRRKEVEKRRKVEEEALNRKEDAEQEVCRLERELDGYRAKLNELRCRTIHELSDLIRQCELTTIACTATLLKGIANLWAPVPQELERLADVARTSQPGQEFMSFLQQQQQSNSLLTSNVSTTSNGQCKMIDSSNCSNIPFCSSDSGSSPHQRPTTLLATQKGSSTTTSIASACSSSIPSPNRAVQRRNALAAAEEHLLVTEAQQKRRTASKTSMAKLFDIQSSSSSSPSAAVNNILASSSSSGGKQNFSNLYSEAARTHKLQRTRQVAKCAQCEHLLLFDALKCQCCALVWHRKCLPNVQIRCGPNMRKFDEQNDGKDLNLRRTSIFGVPLNIHLGEQKRQIPLILEKCLDELQRRGMCCKGLYRTCGVKSKVEEICVQFEQSTNDLPVDLSNVHPMNIASVVKLYLRRLSEPLLSYELYTEWLSVEIYLKEGENEEGNNLIKNKLEEENNKEEEEENYLKLINLLKQLVKKLQIPNMQTLRFLALHLNRVTWFELQNLMTASNLAAVIAPSLLWQRLPLPNAVVGRGGINSNNNNLSHSTNNNQQQQQFISDAHRQSRAVELIIKYAFEIFDEDRRLDWCRFFADYPGVAQPQRRHSLAATAGASDASLPPQSVRMGINNSNSVYHSTLESTISKNNEDEQIEGEEEEEEGEEDDDDELLLDNEMELLVNCPNDLNKQKIIFGRRKSLGTTNSTNNITNINEKQKLSRLKTLGTVMGKSLPLEDTNPPQPTNQQQQFYIQNNNLKYQFQSPSTAPSQRRLNFQAHKQRSFTTSILVSPLSIRRNENNINNNNNYYLKMNSENMEKIDLEIKNNNSNQNQRKLLSHKSMDESFVQQQNGQHSDLGRRATLRSGEVTVQLGKDCLPDDGVGGHLSVRLLSSCDTDDVSYV</sequence>
<dbReference type="Gene3D" id="1.10.555.10">
    <property type="entry name" value="Rho GTPase activation protein"/>
    <property type="match status" value="1"/>
</dbReference>
<dbReference type="GO" id="GO:0008270">
    <property type="term" value="F:zinc ion binding"/>
    <property type="evidence" value="ECO:0007669"/>
    <property type="project" value="UniProtKB-KW"/>
</dbReference>
<keyword evidence="5 6" id="KW-0175">Coiled coil</keyword>
<evidence type="ECO:0000313" key="13">
    <source>
        <dbReference type="Proteomes" id="UP000580250"/>
    </source>
</evidence>
<dbReference type="PROSITE" id="PS50238">
    <property type="entry name" value="RHOGAP"/>
    <property type="match status" value="1"/>
</dbReference>
<feature type="compositionally biased region" description="Low complexity" evidence="8">
    <location>
        <begin position="1"/>
        <end position="19"/>
    </location>
</feature>
<evidence type="ECO:0000259" key="11">
    <source>
        <dbReference type="PROSITE" id="PS51741"/>
    </source>
</evidence>
<dbReference type="PANTHER" id="PTHR15228">
    <property type="entry name" value="SPERMATHECAL PHYSIOLOGY VARIANT"/>
    <property type="match status" value="1"/>
</dbReference>
<evidence type="ECO:0000256" key="2">
    <source>
        <dbReference type="ARBA" id="ARBA00022723"/>
    </source>
</evidence>
<evidence type="ECO:0000256" key="3">
    <source>
        <dbReference type="ARBA" id="ARBA00022771"/>
    </source>
</evidence>
<proteinExistence type="predicted"/>
<dbReference type="SUPFAM" id="SSF48350">
    <property type="entry name" value="GTPase activation domain, GAP"/>
    <property type="match status" value="1"/>
</dbReference>
<feature type="compositionally biased region" description="Low complexity" evidence="8">
    <location>
        <begin position="82"/>
        <end position="95"/>
    </location>
</feature>
<evidence type="ECO:0000256" key="7">
    <source>
        <dbReference type="SAM" id="Coils"/>
    </source>
</evidence>
<feature type="coiled-coil region" evidence="7">
    <location>
        <begin position="569"/>
        <end position="606"/>
    </location>
</feature>
<keyword evidence="3" id="KW-0863">Zinc-finger</keyword>
<name>A0A6V7WBL1_MELEN</name>
<feature type="domain" description="Phorbol-ester/DAG-type" evidence="9">
    <location>
        <begin position="824"/>
        <end position="869"/>
    </location>
</feature>
<gene>
    <name evidence="12" type="ORF">MENT_LOCUS36181</name>
</gene>
<feature type="coiled-coil region" evidence="7">
    <location>
        <begin position="1001"/>
        <end position="1038"/>
    </location>
</feature>
<organism evidence="12 13">
    <name type="scientific">Meloidogyne enterolobii</name>
    <name type="common">Root-knot nematode worm</name>
    <name type="synonym">Meloidogyne mayaguensis</name>
    <dbReference type="NCBI Taxonomy" id="390850"/>
    <lineage>
        <taxon>Eukaryota</taxon>
        <taxon>Metazoa</taxon>
        <taxon>Ecdysozoa</taxon>
        <taxon>Nematoda</taxon>
        <taxon>Chromadorea</taxon>
        <taxon>Rhabditida</taxon>
        <taxon>Tylenchina</taxon>
        <taxon>Tylenchomorpha</taxon>
        <taxon>Tylenchoidea</taxon>
        <taxon>Meloidogynidae</taxon>
        <taxon>Meloidogyninae</taxon>
        <taxon>Meloidogyne</taxon>
    </lineage>
</organism>
<dbReference type="SUPFAM" id="SSF103657">
    <property type="entry name" value="BAR/IMD domain-like"/>
    <property type="match status" value="1"/>
</dbReference>
<dbReference type="Pfam" id="PF00130">
    <property type="entry name" value="C1_1"/>
    <property type="match status" value="1"/>
</dbReference>
<dbReference type="PROSITE" id="PS00479">
    <property type="entry name" value="ZF_DAG_PE_1"/>
    <property type="match status" value="1"/>
</dbReference>
<feature type="domain" description="Rho-GAP" evidence="10">
    <location>
        <begin position="895"/>
        <end position="1138"/>
    </location>
</feature>